<dbReference type="SMART" id="SM00342">
    <property type="entry name" value="HTH_ARAC"/>
    <property type="match status" value="1"/>
</dbReference>
<feature type="domain" description="HTH araC/xylS-type" evidence="5">
    <location>
        <begin position="305"/>
        <end position="406"/>
    </location>
</feature>
<protein>
    <submittedName>
        <fullName evidence="6">AraC family transcriptional regulator</fullName>
    </submittedName>
</protein>
<feature type="transmembrane region" description="Helical" evidence="4">
    <location>
        <begin position="107"/>
        <end position="130"/>
    </location>
</feature>
<dbReference type="InterPro" id="IPR009057">
    <property type="entry name" value="Homeodomain-like_sf"/>
</dbReference>
<dbReference type="Pfam" id="PF12833">
    <property type="entry name" value="HTH_18"/>
    <property type="match status" value="1"/>
</dbReference>
<dbReference type="EMBL" id="JADWYR010000004">
    <property type="protein sequence ID" value="MBG9378771.1"/>
    <property type="molecule type" value="Genomic_DNA"/>
</dbReference>
<dbReference type="PANTHER" id="PTHR43280">
    <property type="entry name" value="ARAC-FAMILY TRANSCRIPTIONAL REGULATOR"/>
    <property type="match status" value="1"/>
</dbReference>
<comment type="caution">
    <text evidence="6">The sequence shown here is derived from an EMBL/GenBank/DDBJ whole genome shotgun (WGS) entry which is preliminary data.</text>
</comment>
<dbReference type="SUPFAM" id="SSF46689">
    <property type="entry name" value="Homeodomain-like"/>
    <property type="match status" value="1"/>
</dbReference>
<evidence type="ECO:0000313" key="7">
    <source>
        <dbReference type="Proteomes" id="UP000628448"/>
    </source>
</evidence>
<evidence type="ECO:0000256" key="2">
    <source>
        <dbReference type="ARBA" id="ARBA00023125"/>
    </source>
</evidence>
<sequence length="410" mass="48658">MQFDFNLRSSFLLIFFVHTLVYSGLFFYRYKKKEQRSSLWMGFFLLLAALYISPWMLGFSGWYGHQPYRNILFYVPFQHLFLIGPVIFFYVATLFNPHFRLNGKNWLHFLPAMLYLLFCIVMVVYDQLIVQQYYFLKKEQDPDFDDWYQIAGYISMITYFVASIKYYYNYRKTVEAIISNAAEFLFAWVRNFLFAFLFILSAWFFIAVFGLFYQINYVITWWYFLGFAIICYYIAIAGYSNAVEAKLFFQGSFFNTDQRIYLVDRVIPLSLGYVEADIQEISLQEINNNSEAANPKLALWKEQIEKLLTEEQVYLEPELTLLDIAKRLQTNISNLSLVVNTSFQSNFNDLINRYRVNHFIVLLDNAEHKKQTLLSLAFESGFNSKTTFNRAFKKNTGLSPVEYIKTKVDK</sequence>
<keyword evidence="3" id="KW-0804">Transcription</keyword>
<evidence type="ECO:0000313" key="6">
    <source>
        <dbReference type="EMBL" id="MBG9378771.1"/>
    </source>
</evidence>
<accession>A0A931MDN3</accession>
<dbReference type="GO" id="GO:0043565">
    <property type="term" value="F:sequence-specific DNA binding"/>
    <property type="evidence" value="ECO:0007669"/>
    <property type="project" value="InterPro"/>
</dbReference>
<keyword evidence="4" id="KW-0472">Membrane</keyword>
<dbReference type="GO" id="GO:0003700">
    <property type="term" value="F:DNA-binding transcription factor activity"/>
    <property type="evidence" value="ECO:0007669"/>
    <property type="project" value="InterPro"/>
</dbReference>
<evidence type="ECO:0000256" key="4">
    <source>
        <dbReference type="SAM" id="Phobius"/>
    </source>
</evidence>
<dbReference type="Proteomes" id="UP000628448">
    <property type="component" value="Unassembled WGS sequence"/>
</dbReference>
<feature type="transmembrane region" description="Helical" evidence="4">
    <location>
        <begin position="150"/>
        <end position="168"/>
    </location>
</feature>
<dbReference type="Gene3D" id="1.10.10.60">
    <property type="entry name" value="Homeodomain-like"/>
    <property type="match status" value="1"/>
</dbReference>
<evidence type="ECO:0000256" key="1">
    <source>
        <dbReference type="ARBA" id="ARBA00023015"/>
    </source>
</evidence>
<organism evidence="6 7">
    <name type="scientific">Panacibacter microcysteis</name>
    <dbReference type="NCBI Taxonomy" id="2793269"/>
    <lineage>
        <taxon>Bacteria</taxon>
        <taxon>Pseudomonadati</taxon>
        <taxon>Bacteroidota</taxon>
        <taxon>Chitinophagia</taxon>
        <taxon>Chitinophagales</taxon>
        <taxon>Chitinophagaceae</taxon>
        <taxon>Panacibacter</taxon>
    </lineage>
</organism>
<evidence type="ECO:0000259" key="5">
    <source>
        <dbReference type="PROSITE" id="PS01124"/>
    </source>
</evidence>
<keyword evidence="7" id="KW-1185">Reference proteome</keyword>
<dbReference type="AlphaFoldDB" id="A0A931MDN3"/>
<feature type="transmembrane region" description="Helical" evidence="4">
    <location>
        <begin position="221"/>
        <end position="239"/>
    </location>
</feature>
<feature type="transmembrane region" description="Helical" evidence="4">
    <location>
        <begin position="6"/>
        <end position="27"/>
    </location>
</feature>
<feature type="transmembrane region" description="Helical" evidence="4">
    <location>
        <begin position="189"/>
        <end position="215"/>
    </location>
</feature>
<keyword evidence="4" id="KW-1133">Transmembrane helix</keyword>
<feature type="transmembrane region" description="Helical" evidence="4">
    <location>
        <begin position="71"/>
        <end position="95"/>
    </location>
</feature>
<keyword evidence="1" id="KW-0805">Transcription regulation</keyword>
<evidence type="ECO:0000256" key="3">
    <source>
        <dbReference type="ARBA" id="ARBA00023163"/>
    </source>
</evidence>
<feature type="transmembrane region" description="Helical" evidence="4">
    <location>
        <begin position="39"/>
        <end position="59"/>
    </location>
</feature>
<keyword evidence="4" id="KW-0812">Transmembrane</keyword>
<keyword evidence="2" id="KW-0238">DNA-binding</keyword>
<dbReference type="RefSeq" id="WP_196992876.1">
    <property type="nucleotide sequence ID" value="NZ_JADWYR010000004.1"/>
</dbReference>
<gene>
    <name evidence="6" type="ORF">I5907_21240</name>
</gene>
<name>A0A931MDN3_9BACT</name>
<proteinExistence type="predicted"/>
<dbReference type="InterPro" id="IPR018060">
    <property type="entry name" value="HTH_AraC"/>
</dbReference>
<dbReference type="PROSITE" id="PS01124">
    <property type="entry name" value="HTH_ARAC_FAMILY_2"/>
    <property type="match status" value="1"/>
</dbReference>
<dbReference type="PANTHER" id="PTHR43280:SF29">
    <property type="entry name" value="ARAC-FAMILY TRANSCRIPTIONAL REGULATOR"/>
    <property type="match status" value="1"/>
</dbReference>
<reference evidence="6" key="1">
    <citation type="submission" date="2020-11" db="EMBL/GenBank/DDBJ databases">
        <title>Bacterial whole genome sequence for Panacibacter sp. DH6.</title>
        <authorList>
            <person name="Le V."/>
            <person name="Ko S."/>
            <person name="Ahn C.-Y."/>
            <person name="Oh H.-M."/>
        </authorList>
    </citation>
    <scope>NUCLEOTIDE SEQUENCE</scope>
    <source>
        <strain evidence="6">DH6</strain>
    </source>
</reference>